<accession>A0ABU1I9N6</accession>
<keyword evidence="2 5" id="KW-0963">Cytoplasm</keyword>
<evidence type="ECO:0000256" key="4">
    <source>
        <dbReference type="ARBA" id="ARBA00023315"/>
    </source>
</evidence>
<feature type="active site" description="Proton donor" evidence="5">
    <location>
        <position position="126"/>
    </location>
</feature>
<keyword evidence="3 5" id="KW-0808">Transferase</keyword>
<comment type="caution">
    <text evidence="5">Lacks conserved residue(s) required for the propagation of feature annotation.</text>
</comment>
<dbReference type="EC" id="2.3.1.266" evidence="5"/>
<evidence type="ECO:0000256" key="2">
    <source>
        <dbReference type="ARBA" id="ARBA00022490"/>
    </source>
</evidence>
<dbReference type="PANTHER" id="PTHR43420:SF12">
    <property type="entry name" value="N-ACETYLTRANSFERASE DOMAIN-CONTAINING PROTEIN"/>
    <property type="match status" value="1"/>
</dbReference>
<protein>
    <recommendedName>
        <fullName evidence="5">[Ribosomal protein bS18]-alanine N-acetyltransferase</fullName>
        <ecNumber evidence="5">2.3.1.266</ecNumber>
    </recommendedName>
</protein>
<evidence type="ECO:0000313" key="8">
    <source>
        <dbReference type="Proteomes" id="UP001267710"/>
    </source>
</evidence>
<dbReference type="CDD" id="cd04301">
    <property type="entry name" value="NAT_SF"/>
    <property type="match status" value="1"/>
</dbReference>
<dbReference type="InterPro" id="IPR050680">
    <property type="entry name" value="YpeA/RimI_acetyltransf"/>
</dbReference>
<dbReference type="InterPro" id="IPR016181">
    <property type="entry name" value="Acyl_CoA_acyltransferase"/>
</dbReference>
<dbReference type="SUPFAM" id="SSF55729">
    <property type="entry name" value="Acyl-CoA N-acyltransferases (Nat)"/>
    <property type="match status" value="1"/>
</dbReference>
<dbReference type="EMBL" id="JAVIZX010000001">
    <property type="protein sequence ID" value="MDR6213940.1"/>
    <property type="molecule type" value="Genomic_DNA"/>
</dbReference>
<dbReference type="InterPro" id="IPR006464">
    <property type="entry name" value="AcTrfase_RimI/Ard1"/>
</dbReference>
<dbReference type="Pfam" id="PF00583">
    <property type="entry name" value="Acetyltransf_1"/>
    <property type="match status" value="1"/>
</dbReference>
<comment type="catalytic activity">
    <reaction evidence="5">
        <text>N-terminal L-alanyl-[ribosomal protein bS18] + acetyl-CoA = N-terminal N(alpha)-acetyl-L-alanyl-[ribosomal protein bS18] + CoA + H(+)</text>
        <dbReference type="Rhea" id="RHEA:43756"/>
        <dbReference type="Rhea" id="RHEA-COMP:10676"/>
        <dbReference type="Rhea" id="RHEA-COMP:10677"/>
        <dbReference type="ChEBI" id="CHEBI:15378"/>
        <dbReference type="ChEBI" id="CHEBI:57287"/>
        <dbReference type="ChEBI" id="CHEBI:57288"/>
        <dbReference type="ChEBI" id="CHEBI:64718"/>
        <dbReference type="ChEBI" id="CHEBI:83683"/>
        <dbReference type="EC" id="2.3.1.266"/>
    </reaction>
</comment>
<evidence type="ECO:0000256" key="1">
    <source>
        <dbReference type="ARBA" id="ARBA00005395"/>
    </source>
</evidence>
<keyword evidence="8" id="KW-1185">Reference proteome</keyword>
<evidence type="ECO:0000256" key="3">
    <source>
        <dbReference type="ARBA" id="ARBA00022679"/>
    </source>
</evidence>
<sequence length="158" mass="18092">MSALPQSTAVAEARFEPLSLPRLDMLLQVEESAYTHPWTRGNFIDALAAGYEAQLLMAQDELIGYFVAMKGVDEVHLLNITVALAYQRQGWAHLMLDALALWARGQRAEWLWLEVRVSNQRARQIYETHGYRVVGERKRYYPALDGEREDAIVMSLKL</sequence>
<dbReference type="Gene3D" id="3.40.630.30">
    <property type="match status" value="1"/>
</dbReference>
<reference evidence="7 8" key="1">
    <citation type="submission" date="2023-08" db="EMBL/GenBank/DDBJ databases">
        <title>Functional and genomic diversity of the sorghum phyllosphere microbiome.</title>
        <authorList>
            <person name="Shade A."/>
        </authorList>
    </citation>
    <scope>NUCLEOTIDE SEQUENCE [LARGE SCALE GENOMIC DNA]</scope>
    <source>
        <strain evidence="7 8">SORGH_AS_0335</strain>
    </source>
</reference>
<dbReference type="InterPro" id="IPR000182">
    <property type="entry name" value="GNAT_dom"/>
</dbReference>
<dbReference type="HAMAP" id="MF_02210">
    <property type="entry name" value="RimI"/>
    <property type="match status" value="1"/>
</dbReference>
<feature type="binding site" evidence="5">
    <location>
        <position position="119"/>
    </location>
    <ligand>
        <name>acetyl-CoA</name>
        <dbReference type="ChEBI" id="CHEBI:57288"/>
    </ligand>
</feature>
<evidence type="ECO:0000313" key="7">
    <source>
        <dbReference type="EMBL" id="MDR6213940.1"/>
    </source>
</evidence>
<dbReference type="GO" id="GO:0008999">
    <property type="term" value="F:protein-N-terminal-alanine acetyltransferase activity"/>
    <property type="evidence" value="ECO:0007669"/>
    <property type="project" value="UniProtKB-EC"/>
</dbReference>
<dbReference type="InterPro" id="IPR043690">
    <property type="entry name" value="RimI"/>
</dbReference>
<evidence type="ECO:0000259" key="6">
    <source>
        <dbReference type="PROSITE" id="PS51186"/>
    </source>
</evidence>
<organism evidence="7 8">
    <name type="scientific">Paracidovorax wautersii</name>
    <dbReference type="NCBI Taxonomy" id="1177982"/>
    <lineage>
        <taxon>Bacteria</taxon>
        <taxon>Pseudomonadati</taxon>
        <taxon>Pseudomonadota</taxon>
        <taxon>Betaproteobacteria</taxon>
        <taxon>Burkholderiales</taxon>
        <taxon>Comamonadaceae</taxon>
        <taxon>Paracidovorax</taxon>
    </lineage>
</organism>
<name>A0ABU1I9N6_9BURK</name>
<proteinExistence type="inferred from homology"/>
<feature type="domain" description="N-acetyltransferase" evidence="6">
    <location>
        <begin position="13"/>
        <end position="158"/>
    </location>
</feature>
<dbReference type="RefSeq" id="WP_309827851.1">
    <property type="nucleotide sequence ID" value="NZ_JAVIZX010000001.1"/>
</dbReference>
<gene>
    <name evidence="5" type="primary">rimI</name>
    <name evidence="7" type="ORF">QE399_001629</name>
</gene>
<comment type="function">
    <text evidence="5">Acetylates the N-terminal alanine of ribosomal protein bS18.</text>
</comment>
<keyword evidence="4 5" id="KW-0012">Acyltransferase</keyword>
<evidence type="ECO:0000256" key="5">
    <source>
        <dbReference type="HAMAP-Rule" id="MF_02210"/>
    </source>
</evidence>
<comment type="similarity">
    <text evidence="1 5">Belongs to the acetyltransferase family. RimI subfamily.</text>
</comment>
<dbReference type="Proteomes" id="UP001267710">
    <property type="component" value="Unassembled WGS sequence"/>
</dbReference>
<feature type="active site" description="Proton acceptor" evidence="5">
    <location>
        <position position="114"/>
    </location>
</feature>
<comment type="caution">
    <text evidence="7">The sequence shown here is derived from an EMBL/GenBank/DDBJ whole genome shotgun (WGS) entry which is preliminary data.</text>
</comment>
<dbReference type="NCBIfam" id="TIGR01575">
    <property type="entry name" value="rimI"/>
    <property type="match status" value="1"/>
</dbReference>
<dbReference type="PANTHER" id="PTHR43420">
    <property type="entry name" value="ACETYLTRANSFERASE"/>
    <property type="match status" value="1"/>
</dbReference>
<dbReference type="PROSITE" id="PS51186">
    <property type="entry name" value="GNAT"/>
    <property type="match status" value="1"/>
</dbReference>
<comment type="subcellular location">
    <subcellularLocation>
        <location evidence="5">Cytoplasm</location>
    </subcellularLocation>
</comment>